<evidence type="ECO:0000313" key="6">
    <source>
        <dbReference type="EMBL" id="RXW17061.1"/>
    </source>
</evidence>
<keyword evidence="7" id="KW-1185">Reference proteome</keyword>
<dbReference type="SMART" id="SM00270">
    <property type="entry name" value="ChtBD1"/>
    <property type="match status" value="1"/>
</dbReference>
<dbReference type="EMBL" id="SDEE01000375">
    <property type="protein sequence ID" value="RXW17061.1"/>
    <property type="molecule type" value="Genomic_DNA"/>
</dbReference>
<comment type="caution">
    <text evidence="6">The sequence shown here is derived from an EMBL/GenBank/DDBJ whole genome shotgun (WGS) entry which is preliminary data.</text>
</comment>
<evidence type="ECO:0000259" key="4">
    <source>
        <dbReference type="PROSITE" id="PS50941"/>
    </source>
</evidence>
<dbReference type="CDD" id="cd00035">
    <property type="entry name" value="ChtBD1"/>
    <property type="match status" value="1"/>
</dbReference>
<dbReference type="PROSITE" id="PS51782">
    <property type="entry name" value="LYSM"/>
    <property type="match status" value="2"/>
</dbReference>
<dbReference type="InterPro" id="IPR036779">
    <property type="entry name" value="LysM_dom_sf"/>
</dbReference>
<sequence>MYSNCRLVSLLTVTFCVYASHKAVIAADCRVEIVGQPYSTCWDIANANGITTAQLSAFNPGLDCSLLQPGQRLCVSSGTLPDPSPKPNPDGSCARHTVLPGTWCALIAEQYHITVANIENWNVNTYKWRGCNNLQAGAVICVSPGTPPPIPINPDLQCGPESPGNKTCPLNVCCSASGYCGLTNEYCLPAPNGDPWYDLLLVLPHHRDGN</sequence>
<keyword evidence="2" id="KW-1015">Disulfide bond</keyword>
<dbReference type="PROSITE" id="PS50941">
    <property type="entry name" value="CHIT_BIND_I_2"/>
    <property type="match status" value="1"/>
</dbReference>
<name>A0A4Q2DDS5_9AGAR</name>
<dbReference type="InterPro" id="IPR053214">
    <property type="entry name" value="LysM12-like"/>
</dbReference>
<accession>A0A4Q2DDS5</accession>
<evidence type="ECO:0000256" key="1">
    <source>
        <dbReference type="ARBA" id="ARBA00022669"/>
    </source>
</evidence>
<feature type="domain" description="LysM" evidence="5">
    <location>
        <begin position="94"/>
        <end position="142"/>
    </location>
</feature>
<comment type="caution">
    <text evidence="2">Lacks conserved residue(s) required for the propagation of feature annotation.</text>
</comment>
<feature type="disulfide bond" evidence="2">
    <location>
        <begin position="168"/>
        <end position="180"/>
    </location>
</feature>
<feature type="chain" id="PRO_5020250927" evidence="3">
    <location>
        <begin position="20"/>
        <end position="210"/>
    </location>
</feature>
<dbReference type="SUPFAM" id="SSF57016">
    <property type="entry name" value="Plant lectins/antimicrobial peptides"/>
    <property type="match status" value="1"/>
</dbReference>
<dbReference type="InterPro" id="IPR001002">
    <property type="entry name" value="Chitin-bd_1"/>
</dbReference>
<keyword evidence="3" id="KW-0732">Signal</keyword>
<dbReference type="PANTHER" id="PTHR47700:SF2">
    <property type="entry name" value="CHITINASE"/>
    <property type="match status" value="1"/>
</dbReference>
<dbReference type="InterPro" id="IPR018371">
    <property type="entry name" value="Chitin-binding_1_CS"/>
</dbReference>
<dbReference type="SUPFAM" id="SSF54106">
    <property type="entry name" value="LysM domain"/>
    <property type="match status" value="2"/>
</dbReference>
<dbReference type="Gene3D" id="3.10.350.10">
    <property type="entry name" value="LysM domain"/>
    <property type="match status" value="2"/>
</dbReference>
<feature type="disulfide bond" evidence="2">
    <location>
        <begin position="173"/>
        <end position="187"/>
    </location>
</feature>
<evidence type="ECO:0000313" key="7">
    <source>
        <dbReference type="Proteomes" id="UP000290288"/>
    </source>
</evidence>
<dbReference type="CDD" id="cd00118">
    <property type="entry name" value="LysM"/>
    <property type="match status" value="2"/>
</dbReference>
<feature type="domain" description="Chitin-binding type-1" evidence="4">
    <location>
        <begin position="155"/>
        <end position="193"/>
    </location>
</feature>
<dbReference type="InterPro" id="IPR036861">
    <property type="entry name" value="Endochitinase-like_sf"/>
</dbReference>
<feature type="domain" description="LysM" evidence="5">
    <location>
        <begin position="31"/>
        <end position="75"/>
    </location>
</feature>
<feature type="signal peptide" evidence="3">
    <location>
        <begin position="1"/>
        <end position="19"/>
    </location>
</feature>
<organism evidence="6 7">
    <name type="scientific">Candolleomyces aberdarensis</name>
    <dbReference type="NCBI Taxonomy" id="2316362"/>
    <lineage>
        <taxon>Eukaryota</taxon>
        <taxon>Fungi</taxon>
        <taxon>Dikarya</taxon>
        <taxon>Basidiomycota</taxon>
        <taxon>Agaricomycotina</taxon>
        <taxon>Agaricomycetes</taxon>
        <taxon>Agaricomycetidae</taxon>
        <taxon>Agaricales</taxon>
        <taxon>Agaricineae</taxon>
        <taxon>Psathyrellaceae</taxon>
        <taxon>Candolleomyces</taxon>
    </lineage>
</organism>
<dbReference type="STRING" id="2316362.A0A4Q2DDS5"/>
<keyword evidence="1 2" id="KW-0147">Chitin-binding</keyword>
<dbReference type="Pfam" id="PF00187">
    <property type="entry name" value="Chitin_bind_1"/>
    <property type="match status" value="1"/>
</dbReference>
<dbReference type="Pfam" id="PF01476">
    <property type="entry name" value="LysM"/>
    <property type="match status" value="2"/>
</dbReference>
<gene>
    <name evidence="6" type="ORF">EST38_g8792</name>
</gene>
<proteinExistence type="predicted"/>
<reference evidence="6 7" key="1">
    <citation type="submission" date="2019-01" db="EMBL/GenBank/DDBJ databases">
        <title>Draft genome sequence of Psathyrella aberdarensis IHI B618.</title>
        <authorList>
            <person name="Buettner E."/>
            <person name="Kellner H."/>
        </authorList>
    </citation>
    <scope>NUCLEOTIDE SEQUENCE [LARGE SCALE GENOMIC DNA]</scope>
    <source>
        <strain evidence="6 7">IHI B618</strain>
    </source>
</reference>
<evidence type="ECO:0000256" key="2">
    <source>
        <dbReference type="PROSITE-ProRule" id="PRU00261"/>
    </source>
</evidence>
<protein>
    <submittedName>
        <fullName evidence="6">Uncharacterized protein</fullName>
    </submittedName>
</protein>
<dbReference type="InterPro" id="IPR018392">
    <property type="entry name" value="LysM"/>
</dbReference>
<dbReference type="Gene3D" id="3.30.60.10">
    <property type="entry name" value="Endochitinase-like"/>
    <property type="match status" value="1"/>
</dbReference>
<dbReference type="OrthoDB" id="5985073at2759"/>
<dbReference type="SMART" id="SM00257">
    <property type="entry name" value="LysM"/>
    <property type="match status" value="2"/>
</dbReference>
<dbReference type="PROSITE" id="PS00026">
    <property type="entry name" value="CHIT_BIND_I_1"/>
    <property type="match status" value="1"/>
</dbReference>
<dbReference type="Proteomes" id="UP000290288">
    <property type="component" value="Unassembled WGS sequence"/>
</dbReference>
<dbReference type="PANTHER" id="PTHR47700">
    <property type="entry name" value="V CHITINASE, PUTATIVE (AFU_ORTHOLOGUE AFUA_6G13720)-RELATED"/>
    <property type="match status" value="1"/>
</dbReference>
<evidence type="ECO:0000256" key="3">
    <source>
        <dbReference type="SAM" id="SignalP"/>
    </source>
</evidence>
<dbReference type="AlphaFoldDB" id="A0A4Q2DDS5"/>
<dbReference type="GO" id="GO:0008061">
    <property type="term" value="F:chitin binding"/>
    <property type="evidence" value="ECO:0007669"/>
    <property type="project" value="UniProtKB-UniRule"/>
</dbReference>
<evidence type="ECO:0000259" key="5">
    <source>
        <dbReference type="PROSITE" id="PS51782"/>
    </source>
</evidence>